<proteinExistence type="predicted"/>
<dbReference type="HOGENOM" id="CLU_048246_4_1_7"/>
<dbReference type="PROSITE" id="PS51833">
    <property type="entry name" value="HDOD"/>
    <property type="match status" value="1"/>
</dbReference>
<dbReference type="SUPFAM" id="SSF109604">
    <property type="entry name" value="HD-domain/PDEase-like"/>
    <property type="match status" value="1"/>
</dbReference>
<protein>
    <submittedName>
        <fullName evidence="2">Metal dependent phosphohydrolase</fullName>
    </submittedName>
</protein>
<dbReference type="Pfam" id="PF08668">
    <property type="entry name" value="HDOD"/>
    <property type="match status" value="1"/>
</dbReference>
<dbReference type="InterPro" id="IPR052340">
    <property type="entry name" value="RNase_Y/CdgJ"/>
</dbReference>
<dbReference type="AlphaFoldDB" id="Q30YJ4"/>
<dbReference type="EMBL" id="CP000112">
    <property type="protein sequence ID" value="ABB39252.1"/>
    <property type="molecule type" value="Genomic_DNA"/>
</dbReference>
<dbReference type="InterPro" id="IPR003607">
    <property type="entry name" value="HD/PDEase_dom"/>
</dbReference>
<dbReference type="eggNOG" id="COG1639">
    <property type="taxonomic scope" value="Bacteria"/>
</dbReference>
<dbReference type="PANTHER" id="PTHR33525:SF3">
    <property type="entry name" value="RIBONUCLEASE Y"/>
    <property type="match status" value="1"/>
</dbReference>
<dbReference type="GO" id="GO:0016787">
    <property type="term" value="F:hydrolase activity"/>
    <property type="evidence" value="ECO:0007669"/>
    <property type="project" value="UniProtKB-KW"/>
</dbReference>
<dbReference type="SMART" id="SM00471">
    <property type="entry name" value="HDc"/>
    <property type="match status" value="1"/>
</dbReference>
<dbReference type="InterPro" id="IPR013976">
    <property type="entry name" value="HDOD"/>
</dbReference>
<feature type="domain" description="HDOD" evidence="1">
    <location>
        <begin position="188"/>
        <end position="383"/>
    </location>
</feature>
<dbReference type="KEGG" id="dde:Dde_2455"/>
<gene>
    <name evidence="2" type="ordered locus">Dde_2455</name>
</gene>
<accession>Q30YJ4</accession>
<dbReference type="PANTHER" id="PTHR33525">
    <property type="match status" value="1"/>
</dbReference>
<dbReference type="CDD" id="cd00077">
    <property type="entry name" value="HDc"/>
    <property type="match status" value="1"/>
</dbReference>
<dbReference type="STRING" id="207559.Dde_2455"/>
<evidence type="ECO:0000313" key="2">
    <source>
        <dbReference type="EMBL" id="ABB39252.1"/>
    </source>
</evidence>
<keyword evidence="3" id="KW-1185">Reference proteome</keyword>
<sequence length="455" mass="49260">MPLLPQPAGSVTTGRYTFAAAQVHAQTLTVCIVCNNTLYPAGSAVMSRVNVSLLQSGMILSEDVTDSNGRKLLCAGDAITEKHLRILKIWGVAEVDVEGIEPADAARSALDGLDPLRVEAAAARATARFALNDLQYEPVCMLMQCSVAALAKGADPVAPLPDYSVLPAAPMPSAPPALADMLRDDTRLGSLPPVFHRLVDVVNDPRSSATDMAEVIANDTDLSARLLRLVNSTFYGLRAKVDTITRAVTIIGSNQLVSLAMGAVMTTFFKGLPNSIVDMRSFWEHSVACGVAARLLASLHRMPNTERFFVAGLLHDIGRLAVYRLLPEHSLYMLTESRRRGISMRAMEREVLGFSHDRLGGRLLKEWRCPVSLERNVALHHTPGSGHGGLESAIINVADILAHTLEFGTSGEVLVPRLEQAVWDALALPAGTLEQAAAQMDYQVHEIIRFFELDE</sequence>
<evidence type="ECO:0000313" key="3">
    <source>
        <dbReference type="Proteomes" id="UP000002710"/>
    </source>
</evidence>
<dbReference type="SMR" id="Q30YJ4"/>
<keyword evidence="2" id="KW-0378">Hydrolase</keyword>
<reference evidence="2 3" key="1">
    <citation type="journal article" date="2011" name="J. Bacteriol.">
        <title>Complete genome sequence and updated annotation of Desulfovibrio alaskensis G20.</title>
        <authorList>
            <person name="Hauser L.J."/>
            <person name="Land M.L."/>
            <person name="Brown S.D."/>
            <person name="Larimer F."/>
            <person name="Keller K.L."/>
            <person name="Rapp-Giles B.J."/>
            <person name="Price M.N."/>
            <person name="Lin M."/>
            <person name="Bruce D.C."/>
            <person name="Detter J.C."/>
            <person name="Tapia R."/>
            <person name="Han C.S."/>
            <person name="Goodwin L.A."/>
            <person name="Cheng J.F."/>
            <person name="Pitluck S."/>
            <person name="Copeland A."/>
            <person name="Lucas S."/>
            <person name="Nolan M."/>
            <person name="Lapidus A.L."/>
            <person name="Palumbo A.V."/>
            <person name="Wall J.D."/>
        </authorList>
    </citation>
    <scope>NUCLEOTIDE SEQUENCE [LARGE SCALE GENOMIC DNA]</scope>
    <source>
        <strain evidence="3">ATCC BAA 1058 / DSM 17464 / G20</strain>
    </source>
</reference>
<evidence type="ECO:0000259" key="1">
    <source>
        <dbReference type="PROSITE" id="PS51833"/>
    </source>
</evidence>
<dbReference type="Proteomes" id="UP000002710">
    <property type="component" value="Chromosome"/>
</dbReference>
<organism evidence="2 3">
    <name type="scientific">Oleidesulfovibrio alaskensis (strain ATCC BAA-1058 / DSM 17464 / G20)</name>
    <name type="common">Desulfovibrio alaskensis</name>
    <dbReference type="NCBI Taxonomy" id="207559"/>
    <lineage>
        <taxon>Bacteria</taxon>
        <taxon>Pseudomonadati</taxon>
        <taxon>Thermodesulfobacteriota</taxon>
        <taxon>Desulfovibrionia</taxon>
        <taxon>Desulfovibrionales</taxon>
        <taxon>Desulfovibrionaceae</taxon>
        <taxon>Oleidesulfovibrio</taxon>
    </lineage>
</organism>
<dbReference type="DNASU" id="3757471"/>
<dbReference type="Gene3D" id="1.10.3210.10">
    <property type="entry name" value="Hypothetical protein af1432"/>
    <property type="match status" value="1"/>
</dbReference>
<name>Q30YJ4_OLEA2</name>